<sequence>MAALIAGIAGILKIVDAGQSIISSINAQENLVDFYSIRIEIGNNQDAGGNPPSIILTDFAKTEIFGVFQGTSTVPDDMCRNNKALPIGDLDTPDLDIFKGLKNGEAPVQSFKTNNGFNLKSVDIQPGGNAICVSNIIIKGSDTQARRDEIFLPIGDIGFLCGNEWNVGTILDGNQQRCMWLDGQPDNGNKPVQSLNLDMEKIAALFNSGKRKTLETATVAQLCGVFSDNVGKIPNRNDCKESFKREIAGKNVTIDTLPLLDEASTDFTDGTFSVKKYVGAGFVTTDKKVFDSESGKFQDVTVQAGGSTGKARRSDKDLSNPTINSRAFAKMDRRMDLSPEVVNHSGFAGYKRAEKMKVQTCQATVDGIAPSCKLVETITMPAKA</sequence>
<dbReference type="AlphaFoldDB" id="A0A9W4GGG9"/>
<evidence type="ECO:0000313" key="2">
    <source>
        <dbReference type="Proteomes" id="UP000683417"/>
    </source>
</evidence>
<dbReference type="EMBL" id="CAJHIT010000009">
    <property type="protein sequence ID" value="CAD6504577.1"/>
    <property type="molecule type" value="Genomic_DNA"/>
</dbReference>
<organism evidence="1 2">
    <name type="scientific">Blumeria graminis f. sp. triticale</name>
    <dbReference type="NCBI Taxonomy" id="1689686"/>
    <lineage>
        <taxon>Eukaryota</taxon>
        <taxon>Fungi</taxon>
        <taxon>Dikarya</taxon>
        <taxon>Ascomycota</taxon>
        <taxon>Pezizomycotina</taxon>
        <taxon>Leotiomycetes</taxon>
        <taxon>Erysiphales</taxon>
        <taxon>Erysiphaceae</taxon>
        <taxon>Blumeria</taxon>
    </lineage>
</organism>
<protein>
    <submittedName>
        <fullName evidence="1">BgTH12-00085</fullName>
    </submittedName>
</protein>
<evidence type="ECO:0000313" key="1">
    <source>
        <dbReference type="EMBL" id="CAD6504577.1"/>
    </source>
</evidence>
<gene>
    <name evidence="1" type="ORF">BGTH12_LOCUS5935</name>
</gene>
<comment type="caution">
    <text evidence="1">The sequence shown here is derived from an EMBL/GenBank/DDBJ whole genome shotgun (WGS) entry which is preliminary data.</text>
</comment>
<name>A0A9W4GGG9_BLUGR</name>
<accession>A0A9W4GGG9</accession>
<proteinExistence type="predicted"/>
<dbReference type="Proteomes" id="UP000683417">
    <property type="component" value="Unassembled WGS sequence"/>
</dbReference>
<reference evidence="1" key="1">
    <citation type="submission" date="2020-10" db="EMBL/GenBank/DDBJ databases">
        <authorList>
            <person name="Muller C M."/>
        </authorList>
    </citation>
    <scope>NUCLEOTIDE SEQUENCE</scope>
    <source>
        <strain evidence="1">THUN-12</strain>
    </source>
</reference>